<feature type="transmembrane region" description="Helical" evidence="2">
    <location>
        <begin position="165"/>
        <end position="183"/>
    </location>
</feature>
<dbReference type="InterPro" id="IPR052728">
    <property type="entry name" value="O2_lipid_transport_reg"/>
</dbReference>
<evidence type="ECO:0000313" key="4">
    <source>
        <dbReference type="EMBL" id="KAH7982650.1"/>
    </source>
</evidence>
<feature type="transmembrane region" description="Helical" evidence="2">
    <location>
        <begin position="348"/>
        <end position="370"/>
    </location>
</feature>
<dbReference type="Proteomes" id="UP000821837">
    <property type="component" value="Chromosome 1"/>
</dbReference>
<protein>
    <recommendedName>
        <fullName evidence="3">Nose resistant-to-fluoxetine protein N-terminal domain-containing protein</fullName>
    </recommendedName>
</protein>
<keyword evidence="2" id="KW-0472">Membrane</keyword>
<comment type="caution">
    <text evidence="4">The sequence shown here is derived from an EMBL/GenBank/DDBJ whole genome shotgun (WGS) entry which is preliminary data.</text>
</comment>
<sequence>MIQRIAVVVDSSGKIPNGVMAGTAASFGHFDQCLAIEVEGDAFRGKFCTLELWLRDFPRPSTNAADIIEDSESEIQITANVTSCQVKEPISFSQEQLIVLCILGVLLLLAIVGTGVDVICIQDVKRTAIVCGRLAEILASFSLVRNTRSLFGRSEHATGPLEALNGIRVISCFWIVLGHIYFLTDLSTYIRFASLTKLQVLFKDFLFTLVENFTLPVDTFFFITMTPAFGLATALFVLMPAFGSGPMWGDVLGLASENCRLYWWTNLLYFSNYLPYSKMCMLHSWFLSLNMQYFVIGLPLALMMFSKAKQLLNLVYYQPFTHFGPFAIGLCFGYTLPTVKVPRFGKVALAAGWLMAIVLCGSAVFVAYPFRRGDTAFHPLLSAAYAGCHRTLWTIGIAWVTLLCATQQAGLVGEMLSSSAMTPLSRLSYLVFLLHPVPIYVHVASVRESFQLDHYYMCTLYFGILVTSILMAYVAYLTVEAPFTALERLMRSPPKTVSDRVQTPLPTFNTEPLQQQQQQQQQQQNKEADGWRSPKLSAPAAAAAALNGGNSTLSLAIAKTHESSHL</sequence>
<dbReference type="AlphaFoldDB" id="A0A9D4QLC8"/>
<gene>
    <name evidence="4" type="ORF">HPB52_006277</name>
</gene>
<reference evidence="4" key="1">
    <citation type="journal article" date="2020" name="Cell">
        <title>Large-Scale Comparative Analyses of Tick Genomes Elucidate Their Genetic Diversity and Vector Capacities.</title>
        <authorList>
            <consortium name="Tick Genome and Microbiome Consortium (TIGMIC)"/>
            <person name="Jia N."/>
            <person name="Wang J."/>
            <person name="Shi W."/>
            <person name="Du L."/>
            <person name="Sun Y."/>
            <person name="Zhan W."/>
            <person name="Jiang J.F."/>
            <person name="Wang Q."/>
            <person name="Zhang B."/>
            <person name="Ji P."/>
            <person name="Bell-Sakyi L."/>
            <person name="Cui X.M."/>
            <person name="Yuan T.T."/>
            <person name="Jiang B.G."/>
            <person name="Yang W.F."/>
            <person name="Lam T.T."/>
            <person name="Chang Q.C."/>
            <person name="Ding S.J."/>
            <person name="Wang X.J."/>
            <person name="Zhu J.G."/>
            <person name="Ruan X.D."/>
            <person name="Zhao L."/>
            <person name="Wei J.T."/>
            <person name="Ye R.Z."/>
            <person name="Que T.C."/>
            <person name="Du C.H."/>
            <person name="Zhou Y.H."/>
            <person name="Cheng J.X."/>
            <person name="Dai P.F."/>
            <person name="Guo W.B."/>
            <person name="Han X.H."/>
            <person name="Huang E.J."/>
            <person name="Li L.F."/>
            <person name="Wei W."/>
            <person name="Gao Y.C."/>
            <person name="Liu J.Z."/>
            <person name="Shao H.Z."/>
            <person name="Wang X."/>
            <person name="Wang C.C."/>
            <person name="Yang T.C."/>
            <person name="Huo Q.B."/>
            <person name="Li W."/>
            <person name="Chen H.Y."/>
            <person name="Chen S.E."/>
            <person name="Zhou L.G."/>
            <person name="Ni X.B."/>
            <person name="Tian J.H."/>
            <person name="Sheng Y."/>
            <person name="Liu T."/>
            <person name="Pan Y.S."/>
            <person name="Xia L.Y."/>
            <person name="Li J."/>
            <person name="Zhao F."/>
            <person name="Cao W.C."/>
        </authorList>
    </citation>
    <scope>NUCLEOTIDE SEQUENCE</scope>
    <source>
        <strain evidence="4">Rsan-2018</strain>
    </source>
</reference>
<feature type="transmembrane region" description="Helical" evidence="2">
    <location>
        <begin position="97"/>
        <end position="121"/>
    </location>
</feature>
<evidence type="ECO:0000313" key="5">
    <source>
        <dbReference type="Proteomes" id="UP000821837"/>
    </source>
</evidence>
<proteinExistence type="predicted"/>
<keyword evidence="2" id="KW-0812">Transmembrane</keyword>
<feature type="transmembrane region" description="Helical" evidence="2">
    <location>
        <begin position="424"/>
        <end position="443"/>
    </location>
</feature>
<feature type="transmembrane region" description="Helical" evidence="2">
    <location>
        <begin position="314"/>
        <end position="336"/>
    </location>
</feature>
<dbReference type="PANTHER" id="PTHR11161:SF0">
    <property type="entry name" value="O-ACYLTRANSFERASE LIKE PROTEIN"/>
    <property type="match status" value="1"/>
</dbReference>
<organism evidence="4 5">
    <name type="scientific">Rhipicephalus sanguineus</name>
    <name type="common">Brown dog tick</name>
    <name type="synonym">Ixodes sanguineus</name>
    <dbReference type="NCBI Taxonomy" id="34632"/>
    <lineage>
        <taxon>Eukaryota</taxon>
        <taxon>Metazoa</taxon>
        <taxon>Ecdysozoa</taxon>
        <taxon>Arthropoda</taxon>
        <taxon>Chelicerata</taxon>
        <taxon>Arachnida</taxon>
        <taxon>Acari</taxon>
        <taxon>Parasitiformes</taxon>
        <taxon>Ixodida</taxon>
        <taxon>Ixodoidea</taxon>
        <taxon>Ixodidae</taxon>
        <taxon>Rhipicephalinae</taxon>
        <taxon>Rhipicephalus</taxon>
        <taxon>Rhipicephalus</taxon>
    </lineage>
</organism>
<keyword evidence="5" id="KW-1185">Reference proteome</keyword>
<evidence type="ECO:0000259" key="3">
    <source>
        <dbReference type="Pfam" id="PF20146"/>
    </source>
</evidence>
<feature type="transmembrane region" description="Helical" evidence="2">
    <location>
        <begin position="455"/>
        <end position="476"/>
    </location>
</feature>
<feature type="region of interest" description="Disordered" evidence="1">
    <location>
        <begin position="495"/>
        <end position="533"/>
    </location>
</feature>
<reference evidence="4" key="2">
    <citation type="submission" date="2021-09" db="EMBL/GenBank/DDBJ databases">
        <authorList>
            <person name="Jia N."/>
            <person name="Wang J."/>
            <person name="Shi W."/>
            <person name="Du L."/>
            <person name="Sun Y."/>
            <person name="Zhan W."/>
            <person name="Jiang J."/>
            <person name="Wang Q."/>
            <person name="Zhang B."/>
            <person name="Ji P."/>
            <person name="Sakyi L.B."/>
            <person name="Cui X."/>
            <person name="Yuan T."/>
            <person name="Jiang B."/>
            <person name="Yang W."/>
            <person name="Lam T.T.-Y."/>
            <person name="Chang Q."/>
            <person name="Ding S."/>
            <person name="Wang X."/>
            <person name="Zhu J."/>
            <person name="Ruan X."/>
            <person name="Zhao L."/>
            <person name="Wei J."/>
            <person name="Que T."/>
            <person name="Du C."/>
            <person name="Cheng J."/>
            <person name="Dai P."/>
            <person name="Han X."/>
            <person name="Huang E."/>
            <person name="Gao Y."/>
            <person name="Liu J."/>
            <person name="Shao H."/>
            <person name="Ye R."/>
            <person name="Li L."/>
            <person name="Wei W."/>
            <person name="Wang X."/>
            <person name="Wang C."/>
            <person name="Huo Q."/>
            <person name="Li W."/>
            <person name="Guo W."/>
            <person name="Chen H."/>
            <person name="Chen S."/>
            <person name="Zhou L."/>
            <person name="Zhou L."/>
            <person name="Ni X."/>
            <person name="Tian J."/>
            <person name="Zhou Y."/>
            <person name="Sheng Y."/>
            <person name="Liu T."/>
            <person name="Pan Y."/>
            <person name="Xia L."/>
            <person name="Li J."/>
            <person name="Zhao F."/>
            <person name="Cao W."/>
        </authorList>
    </citation>
    <scope>NUCLEOTIDE SEQUENCE</scope>
    <source>
        <strain evidence="4">Rsan-2018</strain>
        <tissue evidence="4">Larvae</tissue>
    </source>
</reference>
<dbReference type="VEuPathDB" id="VectorBase:RSAN_052498"/>
<evidence type="ECO:0000256" key="2">
    <source>
        <dbReference type="SAM" id="Phobius"/>
    </source>
</evidence>
<feature type="compositionally biased region" description="Polar residues" evidence="1">
    <location>
        <begin position="499"/>
        <end position="513"/>
    </location>
</feature>
<accession>A0A9D4QLC8</accession>
<dbReference type="PANTHER" id="PTHR11161">
    <property type="entry name" value="O-ACYLTRANSFERASE"/>
    <property type="match status" value="1"/>
</dbReference>
<feature type="compositionally biased region" description="Low complexity" evidence="1">
    <location>
        <begin position="514"/>
        <end position="524"/>
    </location>
</feature>
<evidence type="ECO:0000256" key="1">
    <source>
        <dbReference type="SAM" id="MobiDB-lite"/>
    </source>
</evidence>
<dbReference type="Pfam" id="PF20146">
    <property type="entry name" value="NRF"/>
    <property type="match status" value="1"/>
</dbReference>
<feature type="transmembrane region" description="Helical" evidence="2">
    <location>
        <begin position="282"/>
        <end position="302"/>
    </location>
</feature>
<feature type="transmembrane region" description="Helical" evidence="2">
    <location>
        <begin position="391"/>
        <end position="412"/>
    </location>
</feature>
<keyword evidence="2" id="KW-1133">Transmembrane helix</keyword>
<feature type="domain" description="Nose resistant-to-fluoxetine protein N-terminal" evidence="3">
    <location>
        <begin position="8"/>
        <end position="62"/>
    </location>
</feature>
<name>A0A9D4QLC8_RHISA</name>
<dbReference type="EMBL" id="JABSTV010001245">
    <property type="protein sequence ID" value="KAH7982650.1"/>
    <property type="molecule type" value="Genomic_DNA"/>
</dbReference>
<dbReference type="InterPro" id="IPR006621">
    <property type="entry name" value="Nose-resist-to-fluoxetine_N"/>
</dbReference>
<feature type="transmembrane region" description="Helical" evidence="2">
    <location>
        <begin position="219"/>
        <end position="242"/>
    </location>
</feature>